<gene>
    <name evidence="2" type="ORF">SAMN02927921_03455</name>
</gene>
<dbReference type="InterPro" id="IPR018392">
    <property type="entry name" value="LysM"/>
</dbReference>
<proteinExistence type="predicted"/>
<dbReference type="SMART" id="SM00257">
    <property type="entry name" value="LysM"/>
    <property type="match status" value="1"/>
</dbReference>
<evidence type="ECO:0000259" key="1">
    <source>
        <dbReference type="PROSITE" id="PS51782"/>
    </source>
</evidence>
<dbReference type="PROSITE" id="PS51782">
    <property type="entry name" value="LYSM"/>
    <property type="match status" value="1"/>
</dbReference>
<organism evidence="2 3">
    <name type="scientific">Sinomicrobium oceani</name>
    <dbReference type="NCBI Taxonomy" id="1150368"/>
    <lineage>
        <taxon>Bacteria</taxon>
        <taxon>Pseudomonadati</taxon>
        <taxon>Bacteroidota</taxon>
        <taxon>Flavobacteriia</taxon>
        <taxon>Flavobacteriales</taxon>
        <taxon>Flavobacteriaceae</taxon>
        <taxon>Sinomicrobium</taxon>
    </lineage>
</organism>
<reference evidence="2 3" key="1">
    <citation type="submission" date="2016-11" db="EMBL/GenBank/DDBJ databases">
        <authorList>
            <person name="Jaros S."/>
            <person name="Januszkiewicz K."/>
            <person name="Wedrychowicz H."/>
        </authorList>
    </citation>
    <scope>NUCLEOTIDE SEQUENCE [LARGE SCALE GENOMIC DNA]</scope>
    <source>
        <strain evidence="2 3">CGMCC 1.12145</strain>
    </source>
</reference>
<dbReference type="Proteomes" id="UP000182248">
    <property type="component" value="Unassembled WGS sequence"/>
</dbReference>
<dbReference type="InterPro" id="IPR036779">
    <property type="entry name" value="LysM_dom_sf"/>
</dbReference>
<dbReference type="OrthoDB" id="961266at2"/>
<dbReference type="Gene3D" id="3.10.350.10">
    <property type="entry name" value="LysM domain"/>
    <property type="match status" value="1"/>
</dbReference>
<feature type="domain" description="LysM" evidence="1">
    <location>
        <begin position="40"/>
        <end position="84"/>
    </location>
</feature>
<evidence type="ECO:0000313" key="2">
    <source>
        <dbReference type="EMBL" id="SFW70352.1"/>
    </source>
</evidence>
<keyword evidence="3" id="KW-1185">Reference proteome</keyword>
<name>A0A1K1RE70_9FLAO</name>
<accession>A0A1K1RE70</accession>
<dbReference type="CDD" id="cd00118">
    <property type="entry name" value="LysM"/>
    <property type="match status" value="1"/>
</dbReference>
<dbReference type="AlphaFoldDB" id="A0A1K1RE70"/>
<sequence>MGTSVSFGDYSPGVLPVTIVVRTAYFAKKKTEDILEETTEEYTVVAGDNLSKIAGNYEGVSYQDIMEENGLTSTVISVGDTLTITSRKKTGEKTSFEKIKNGNVGDEVYIVAEHFGIVSSIQVTLKEKEALLTDGGMLPVLQDESEITTIELCEPEEENLKGTHRYAKVKLRPKEDETLEEWREKLGEKEVMGYTDGQRSISPESYDRMITKEGWEPEYGEAIKSLLSIEVEAQAEGEITYRGTDKSNVFLNEEGEWFEVKSEEDGYVILADGTIEIGNVLDEKIRYYIENKSGNIEFVGEFIKNDNELIQLPSSFNFESEDANSSFAFSVKSGNEYRSYISPISLAAIIGAMSEANIEDVTIVGFSVEDGSSPAPSTSHKNGRNGDFRYLRKDKSGGALYIDSSAEDLDEDRQNDFNDALYKYGYTDLLSFKYNIDSEERLLNHSRHYANHHHHLHIQGFNPTTKNIGE</sequence>
<dbReference type="EMBL" id="FPJE01000023">
    <property type="protein sequence ID" value="SFW70352.1"/>
    <property type="molecule type" value="Genomic_DNA"/>
</dbReference>
<dbReference type="RefSeq" id="WP_072318699.1">
    <property type="nucleotide sequence ID" value="NZ_FPJE01000023.1"/>
</dbReference>
<protein>
    <submittedName>
        <fullName evidence="2">LysM domain-containing protein</fullName>
    </submittedName>
</protein>
<dbReference type="Pfam" id="PF01476">
    <property type="entry name" value="LysM"/>
    <property type="match status" value="1"/>
</dbReference>
<evidence type="ECO:0000313" key="3">
    <source>
        <dbReference type="Proteomes" id="UP000182248"/>
    </source>
</evidence>
<dbReference type="STRING" id="1150368.SAMN02927921_03455"/>
<dbReference type="SUPFAM" id="SSF54106">
    <property type="entry name" value="LysM domain"/>
    <property type="match status" value="1"/>
</dbReference>